<organism evidence="6">
    <name type="scientific">Davidia involucrata</name>
    <name type="common">Dove tree</name>
    <dbReference type="NCBI Taxonomy" id="16924"/>
    <lineage>
        <taxon>Eukaryota</taxon>
        <taxon>Viridiplantae</taxon>
        <taxon>Streptophyta</taxon>
        <taxon>Embryophyta</taxon>
        <taxon>Tracheophyta</taxon>
        <taxon>Spermatophyta</taxon>
        <taxon>Magnoliopsida</taxon>
        <taxon>eudicotyledons</taxon>
        <taxon>Gunneridae</taxon>
        <taxon>Pentapetalae</taxon>
        <taxon>asterids</taxon>
        <taxon>Cornales</taxon>
        <taxon>Nyssaceae</taxon>
        <taxon>Davidia</taxon>
    </lineage>
</organism>
<dbReference type="SMART" id="SM00028">
    <property type="entry name" value="TPR"/>
    <property type="match status" value="3"/>
</dbReference>
<feature type="domain" description="PB1" evidence="5">
    <location>
        <begin position="260"/>
        <end position="339"/>
    </location>
</feature>
<dbReference type="PROSITE" id="PS51745">
    <property type="entry name" value="PB1"/>
    <property type="match status" value="1"/>
</dbReference>
<feature type="compositionally biased region" description="Basic and acidic residues" evidence="4">
    <location>
        <begin position="18"/>
        <end position="33"/>
    </location>
</feature>
<dbReference type="InterPro" id="IPR053793">
    <property type="entry name" value="PB1-like"/>
</dbReference>
<proteinExistence type="predicted"/>
<dbReference type="Pfam" id="PF00564">
    <property type="entry name" value="PB1"/>
    <property type="match status" value="1"/>
</dbReference>
<dbReference type="PROSITE" id="PS50005">
    <property type="entry name" value="TPR"/>
    <property type="match status" value="2"/>
</dbReference>
<dbReference type="SUPFAM" id="SSF48452">
    <property type="entry name" value="TPR-like"/>
    <property type="match status" value="1"/>
</dbReference>
<dbReference type="InterPro" id="IPR000270">
    <property type="entry name" value="PB1_dom"/>
</dbReference>
<evidence type="ECO:0000256" key="3">
    <source>
        <dbReference type="PROSITE-ProRule" id="PRU00339"/>
    </source>
</evidence>
<dbReference type="SUPFAM" id="SSF54277">
    <property type="entry name" value="CAD &amp; PB1 domains"/>
    <property type="match status" value="1"/>
</dbReference>
<feature type="region of interest" description="Disordered" evidence="4">
    <location>
        <begin position="192"/>
        <end position="212"/>
    </location>
</feature>
<reference evidence="6" key="1">
    <citation type="submission" date="2019-08" db="EMBL/GenBank/DDBJ databases">
        <title>Reference gene set and small RNA set construction with multiple tissues from Davidia involucrata Baill.</title>
        <authorList>
            <person name="Yang H."/>
            <person name="Zhou C."/>
            <person name="Li G."/>
            <person name="Wang J."/>
            <person name="Gao P."/>
            <person name="Wang M."/>
            <person name="Wang R."/>
            <person name="Zhao Y."/>
        </authorList>
    </citation>
    <scope>NUCLEOTIDE SEQUENCE</scope>
    <source>
        <tissue evidence="6">Mixed with DoveR01_LX</tissue>
    </source>
</reference>
<dbReference type="EMBL" id="GHES01043889">
    <property type="protein sequence ID" value="MPA74448.1"/>
    <property type="molecule type" value="Transcribed_RNA"/>
</dbReference>
<feature type="compositionally biased region" description="Basic residues" evidence="4">
    <location>
        <begin position="1"/>
        <end position="12"/>
    </location>
</feature>
<evidence type="ECO:0000259" key="5">
    <source>
        <dbReference type="PROSITE" id="PS51745"/>
    </source>
</evidence>
<dbReference type="AlphaFoldDB" id="A0A5B7C0V1"/>
<dbReference type="PANTHER" id="PTHR46183">
    <property type="entry name" value="PROTEIN CLMP1"/>
    <property type="match status" value="1"/>
</dbReference>
<dbReference type="Gene3D" id="3.10.20.90">
    <property type="entry name" value="Phosphatidylinositol 3-kinase Catalytic Subunit, Chain A, domain 1"/>
    <property type="match status" value="1"/>
</dbReference>
<keyword evidence="2 3" id="KW-0802">TPR repeat</keyword>
<dbReference type="Gene3D" id="1.25.40.10">
    <property type="entry name" value="Tetratricopeptide repeat domain"/>
    <property type="match status" value="1"/>
</dbReference>
<evidence type="ECO:0000256" key="1">
    <source>
        <dbReference type="ARBA" id="ARBA00022737"/>
    </source>
</evidence>
<evidence type="ECO:0000256" key="2">
    <source>
        <dbReference type="ARBA" id="ARBA00022803"/>
    </source>
</evidence>
<keyword evidence="1" id="KW-0677">Repeat</keyword>
<accession>A0A5B7C0V1</accession>
<dbReference type="CDD" id="cd05992">
    <property type="entry name" value="PB1"/>
    <property type="match status" value="1"/>
</dbReference>
<dbReference type="InterPro" id="IPR011990">
    <property type="entry name" value="TPR-like_helical_dom_sf"/>
</dbReference>
<feature type="repeat" description="TPR" evidence="3">
    <location>
        <begin position="119"/>
        <end position="152"/>
    </location>
</feature>
<dbReference type="SMART" id="SM00666">
    <property type="entry name" value="PB1"/>
    <property type="match status" value="1"/>
</dbReference>
<dbReference type="PANTHER" id="PTHR46183:SF16">
    <property type="entry name" value="PROTEIN PHOX3"/>
    <property type="match status" value="1"/>
</dbReference>
<evidence type="ECO:0000256" key="4">
    <source>
        <dbReference type="SAM" id="MobiDB-lite"/>
    </source>
</evidence>
<evidence type="ECO:0000313" key="6">
    <source>
        <dbReference type="EMBL" id="MPA74448.1"/>
    </source>
</evidence>
<feature type="repeat" description="TPR" evidence="3">
    <location>
        <begin position="45"/>
        <end position="78"/>
    </location>
</feature>
<dbReference type="InterPro" id="IPR044517">
    <property type="entry name" value="PHOX1-4"/>
</dbReference>
<dbReference type="InterPro" id="IPR019734">
    <property type="entry name" value="TPR_rpt"/>
</dbReference>
<gene>
    <name evidence="6" type="ORF">Din_043889</name>
</gene>
<name>A0A5B7C0V1_DAVIN</name>
<sequence length="720" mass="82651">MGKQTGKKKKQVGTKSADSNEKQRKVGDNSPKAYDKDTAVFIAMSQELKEEGNRLFQKRDHEGAMLKYEKAIKLLPGNHIDVSYLRSNMAACYMQMGLSEYPRAIHECNLALEVTPKYSKALLKRARCYEALNRLDLALRDVNTVLKMEPNNLMATEIAERVKTTIEKKGLNANDIVIDLLPEYVEPPCALPPPKVLKEKPQKKKRNKIEEKKAKENIVEKKAEDKIEEKKAEDKTVEKKAEDKVVVEEKINNVVEEEPKRSIKLVFGEDIRWAQLPVNCSILKLRESICDRFPSSKAVLIKYRDQEGDLVTITTDEELRWAEASSEPQGSVRLYIVEVNPEQDPFFEKVKREEEVLKVDIKQNNLTENGNVGKGKETEKGPCCIDDWIVQFAQMFKNYVGFNSDAYLDLHELGMKLYSEGMEETVTSEEAQDLFNTAAEKFQEMAALALFNWGNVHMSRARKRVYFTEDASRESILTQVKTAYDWAQNEYSKGGRRYEEALKIKPDFYEGHLALGQQQFEQAKLSWYYAIGSNVDLETWPYSEVLQLYNYAEDNMERGMQMWEESEEQRLNELSNPNMVKTALQNMGMDGLFRDVSADEAADQAANMRSQINVLWGTVLYERSLMEFKIGLPVWQECLEVAVEKFELAGASPTDIAVMIKNHCSNDTALEGLGFNIDEIVQAWNEMYEAKRWQSGVPSFRLEPILRRRVSKLYHALENA</sequence>
<feature type="region of interest" description="Disordered" evidence="4">
    <location>
        <begin position="1"/>
        <end position="33"/>
    </location>
</feature>
<protein>
    <recommendedName>
        <fullName evidence="5">PB1 domain-containing protein</fullName>
    </recommendedName>
</protein>